<dbReference type="Proteomes" id="UP000664277">
    <property type="component" value="Unassembled WGS sequence"/>
</dbReference>
<dbReference type="InterPro" id="IPR032710">
    <property type="entry name" value="NTF2-like_dom_sf"/>
</dbReference>
<evidence type="ECO:0000313" key="3">
    <source>
        <dbReference type="Proteomes" id="UP000664277"/>
    </source>
</evidence>
<evidence type="ECO:0000313" key="2">
    <source>
        <dbReference type="EMBL" id="MBN8662771.1"/>
    </source>
</evidence>
<dbReference type="AlphaFoldDB" id="A0A8J7PFT4"/>
<protein>
    <submittedName>
        <fullName evidence="2">Nuclear transport factor 2 family protein</fullName>
    </submittedName>
</protein>
<gene>
    <name evidence="2" type="ORF">J0M35_20555</name>
</gene>
<evidence type="ECO:0000256" key="1">
    <source>
        <dbReference type="SAM" id="SignalP"/>
    </source>
</evidence>
<keyword evidence="1" id="KW-0732">Signal</keyword>
<organism evidence="2 3">
    <name type="scientific">Candidatus Obscuribacter phosphatis</name>
    <dbReference type="NCBI Taxonomy" id="1906157"/>
    <lineage>
        <taxon>Bacteria</taxon>
        <taxon>Bacillati</taxon>
        <taxon>Candidatus Melainabacteria</taxon>
        <taxon>Candidatus Obscuribacterales</taxon>
        <taxon>Candidatus Obscuribacteraceae</taxon>
        <taxon>Candidatus Obscuribacter</taxon>
    </lineage>
</organism>
<accession>A0A8J7PFT4</accession>
<feature type="signal peptide" evidence="1">
    <location>
        <begin position="1"/>
        <end position="33"/>
    </location>
</feature>
<feature type="chain" id="PRO_5035149619" evidence="1">
    <location>
        <begin position="34"/>
        <end position="321"/>
    </location>
</feature>
<dbReference type="SUPFAM" id="SSF54427">
    <property type="entry name" value="NTF2-like"/>
    <property type="match status" value="1"/>
</dbReference>
<dbReference type="Gene3D" id="3.10.450.50">
    <property type="match status" value="1"/>
</dbReference>
<sequence>MTPHSISSSPLAAPVLALSLALSLIFTSNVSSAFASTKLAQTPVEAAPTGDFTTDGDKPSNQDKKEVEDFLANLEGSWNRHELEAVMGNYADDYINNDGIDKGTVKGLTSEFWKTYPDAKINSTIKSVRAEGAYAVVDTSDIAFGTTATEYPSINSKGELQSVSEGRLYLKKIGGSWKIIGDRIDFEKVKVSFGLAKQLKASFVAPEQIRSGKQFAAKIDVSLPPGLHAIGSIANQPLKYPQGKPQETPRPFEGTGTLERVMNANAENCNELLTARVLLTNPARDKVLGLSVFTRRLNVIPEHKPESVIGEGEKTVVKAQE</sequence>
<reference evidence="2" key="1">
    <citation type="submission" date="2021-02" db="EMBL/GenBank/DDBJ databases">
        <title>Genome-Resolved Metagenomics of a Microbial Community Performing Photosynthetic Biological Nutrient Removal.</title>
        <authorList>
            <person name="Mcdaniel E.A."/>
        </authorList>
    </citation>
    <scope>NUCLEOTIDE SEQUENCE</scope>
    <source>
        <strain evidence="2">UWPOB_OBS1</strain>
    </source>
</reference>
<name>A0A8J7PFT4_9BACT</name>
<comment type="caution">
    <text evidence="2">The sequence shown here is derived from an EMBL/GenBank/DDBJ whole genome shotgun (WGS) entry which is preliminary data.</text>
</comment>
<dbReference type="EMBL" id="JAFLCK010000053">
    <property type="protein sequence ID" value="MBN8662771.1"/>
    <property type="molecule type" value="Genomic_DNA"/>
</dbReference>
<proteinExistence type="predicted"/>